<dbReference type="EMBL" id="KN846975">
    <property type="protein sequence ID" value="KIW75790.1"/>
    <property type="molecule type" value="Genomic_DNA"/>
</dbReference>
<accession>A0A0D2GAB9</accession>
<dbReference type="Proteomes" id="UP000053029">
    <property type="component" value="Unassembled WGS sequence"/>
</dbReference>
<evidence type="ECO:0000259" key="1">
    <source>
        <dbReference type="Pfam" id="PF06985"/>
    </source>
</evidence>
<evidence type="ECO:0000313" key="2">
    <source>
        <dbReference type="EMBL" id="KIW75790.1"/>
    </source>
</evidence>
<dbReference type="STRING" id="1442368.A0A0D2GAB9"/>
<dbReference type="GeneID" id="25310023"/>
<evidence type="ECO:0000313" key="3">
    <source>
        <dbReference type="Proteomes" id="UP000053029"/>
    </source>
</evidence>
<sequence>MASDSDSWEDILDDELLPIRSGKDSLLPVPDDMSRPGDELCGICKELKLTPRRFVVLPGDEEHGQTRKPDQLSMHLGKVEDMRNKTNCPLCRLVLAALGGDKVPTHHNDDPVVVDLSWSTDGPSLGPWNRRAEVRMLRPYARTQNGGFVPHPNLFPEITLLANDSPTESVTYFIRPVRRDMIDFARVRGWLDVCRTRHGQACRSNPILKELRRSHPAKEVPQFRCIDVENDCLVLLPVGSRYVALSYVWGSKKFFATLDTNVHALEVPGALKDPQYLDQIPPTIKDAIEAVRKIGMKYLWVDNLCIVQNDAEIKIPTIKTMDLIYGAADLVIVAAGSPDAYSGIAGVRPNSRDWGPPVEQIAPGFRLAFRSRYADSMQVTPYNARGWTYQETHFALRSLIFIDDTIAFRCPGNDAWEEHVFERPDELRGEGGNHGGAYEGDDIGKYEALIQFYSERLLSYPDDVYNAFAGVAQELRCRLDTDLCHGTPTVYFDWFLLWGPLSEQQRRLWPKTGLPVGPSWSWSGWEGCSWPRMWDWYNRSIKCIRRAIRKRTWIIWYERENHESTNYMRLVRHNEVNDAVSSSFRASRNFYGSRFQPRFDGIDCSRTEPTKLVLAEINPPHHVQDILSSRGGSGFLQFWTVSLILKIDEPTSPDNARGPSHQRKRLGIFGRSGHELGLIEVQPPWYSGPQEREFILVCEGRDKRAENGMIDDEEGWRYMAMLIEWTDKDGNKTALGSITSNGKPSMYAERVAIGSVGKTDLNEGLGDGPIWKEIILG</sequence>
<dbReference type="RefSeq" id="XP_013279598.1">
    <property type="nucleotide sequence ID" value="XM_013424144.1"/>
</dbReference>
<feature type="domain" description="Heterokaryon incompatibility" evidence="1">
    <location>
        <begin position="242"/>
        <end position="391"/>
    </location>
</feature>
<keyword evidence="3" id="KW-1185">Reference proteome</keyword>
<reference evidence="2 3" key="1">
    <citation type="submission" date="2015-01" db="EMBL/GenBank/DDBJ databases">
        <title>The Genome Sequence of Fonsecaea pedrosoi CBS 271.37.</title>
        <authorList>
            <consortium name="The Broad Institute Genomics Platform"/>
            <person name="Cuomo C."/>
            <person name="de Hoog S."/>
            <person name="Gorbushina A."/>
            <person name="Stielow B."/>
            <person name="Teixiera M."/>
            <person name="Abouelleil A."/>
            <person name="Chapman S.B."/>
            <person name="Priest M."/>
            <person name="Young S.K."/>
            <person name="Wortman J."/>
            <person name="Nusbaum C."/>
            <person name="Birren B."/>
        </authorList>
    </citation>
    <scope>NUCLEOTIDE SEQUENCE [LARGE SCALE GENOMIC DNA]</scope>
    <source>
        <strain evidence="2 3">CBS 271.37</strain>
    </source>
</reference>
<dbReference type="PANTHER" id="PTHR33112">
    <property type="entry name" value="DOMAIN PROTEIN, PUTATIVE-RELATED"/>
    <property type="match status" value="1"/>
</dbReference>
<dbReference type="AlphaFoldDB" id="A0A0D2GAB9"/>
<dbReference type="Pfam" id="PF06985">
    <property type="entry name" value="HET"/>
    <property type="match status" value="1"/>
</dbReference>
<name>A0A0D2GAB9_9EURO</name>
<dbReference type="VEuPathDB" id="FungiDB:Z517_10533"/>
<proteinExistence type="predicted"/>
<dbReference type="PANTHER" id="PTHR33112:SF12">
    <property type="entry name" value="HETEROKARYON INCOMPATIBILITY DOMAIN-CONTAINING PROTEIN"/>
    <property type="match status" value="1"/>
</dbReference>
<dbReference type="HOGENOM" id="CLU_003953_5_2_1"/>
<organism evidence="2 3">
    <name type="scientific">Fonsecaea pedrosoi CBS 271.37</name>
    <dbReference type="NCBI Taxonomy" id="1442368"/>
    <lineage>
        <taxon>Eukaryota</taxon>
        <taxon>Fungi</taxon>
        <taxon>Dikarya</taxon>
        <taxon>Ascomycota</taxon>
        <taxon>Pezizomycotina</taxon>
        <taxon>Eurotiomycetes</taxon>
        <taxon>Chaetothyriomycetidae</taxon>
        <taxon>Chaetothyriales</taxon>
        <taxon>Herpotrichiellaceae</taxon>
        <taxon>Fonsecaea</taxon>
    </lineage>
</organism>
<protein>
    <recommendedName>
        <fullName evidence="1">Heterokaryon incompatibility domain-containing protein</fullName>
    </recommendedName>
</protein>
<gene>
    <name evidence="2" type="ORF">Z517_10533</name>
</gene>
<dbReference type="OrthoDB" id="4161767at2759"/>
<dbReference type="InterPro" id="IPR010730">
    <property type="entry name" value="HET"/>
</dbReference>